<gene>
    <name evidence="1" type="ORF">S01H4_52912</name>
</gene>
<name>X1D6Y2_9ZZZZ</name>
<accession>X1D6Y2</accession>
<dbReference type="AlphaFoldDB" id="X1D6Y2"/>
<reference evidence="1" key="1">
    <citation type="journal article" date="2014" name="Front. Microbiol.">
        <title>High frequency of phylogenetically diverse reductive dehalogenase-homologous genes in deep subseafloor sedimentary metagenomes.</title>
        <authorList>
            <person name="Kawai M."/>
            <person name="Futagami T."/>
            <person name="Toyoda A."/>
            <person name="Takaki Y."/>
            <person name="Nishi S."/>
            <person name="Hori S."/>
            <person name="Arai W."/>
            <person name="Tsubouchi T."/>
            <person name="Morono Y."/>
            <person name="Uchiyama I."/>
            <person name="Ito T."/>
            <person name="Fujiyama A."/>
            <person name="Inagaki F."/>
            <person name="Takami H."/>
        </authorList>
    </citation>
    <scope>NUCLEOTIDE SEQUENCE</scope>
    <source>
        <strain evidence="1">Expedition CK06-06</strain>
    </source>
</reference>
<dbReference type="EMBL" id="BART01030276">
    <property type="protein sequence ID" value="GAH15957.1"/>
    <property type="molecule type" value="Genomic_DNA"/>
</dbReference>
<organism evidence="1">
    <name type="scientific">marine sediment metagenome</name>
    <dbReference type="NCBI Taxonomy" id="412755"/>
    <lineage>
        <taxon>unclassified sequences</taxon>
        <taxon>metagenomes</taxon>
        <taxon>ecological metagenomes</taxon>
    </lineage>
</organism>
<comment type="caution">
    <text evidence="1">The sequence shown here is derived from an EMBL/GenBank/DDBJ whole genome shotgun (WGS) entry which is preliminary data.</text>
</comment>
<protein>
    <submittedName>
        <fullName evidence="1">Uncharacterized protein</fullName>
    </submittedName>
</protein>
<evidence type="ECO:0000313" key="1">
    <source>
        <dbReference type="EMBL" id="GAH15957.1"/>
    </source>
</evidence>
<sequence>MPDDEIAFDRRTASGIIHTNSCHLVGIIVSSKDDKKSYADVYDGDNASQEKVMRVRALLGDSKVVFPPKPVLMRRGLYVYLNDDADEFTVFWKTITD</sequence>
<proteinExistence type="predicted"/>